<evidence type="ECO:0000256" key="1">
    <source>
        <dbReference type="SAM" id="MobiDB-lite"/>
    </source>
</evidence>
<feature type="region of interest" description="Disordered" evidence="1">
    <location>
        <begin position="42"/>
        <end position="81"/>
    </location>
</feature>
<dbReference type="RefSeq" id="XP_033443515.1">
    <property type="nucleotide sequence ID" value="XM_033589346.1"/>
</dbReference>
<accession>A0A6A5R6C1</accession>
<dbReference type="GeneID" id="54346993"/>
<dbReference type="EMBL" id="ML979007">
    <property type="protein sequence ID" value="KAF1923262.1"/>
    <property type="molecule type" value="Genomic_DNA"/>
</dbReference>
<feature type="compositionally biased region" description="Low complexity" evidence="1">
    <location>
        <begin position="55"/>
        <end position="69"/>
    </location>
</feature>
<keyword evidence="3" id="KW-1185">Reference proteome</keyword>
<evidence type="ECO:0000313" key="3">
    <source>
        <dbReference type="Proteomes" id="UP000800082"/>
    </source>
</evidence>
<gene>
    <name evidence="2" type="ORF">M421DRAFT_327260</name>
</gene>
<reference evidence="2" key="1">
    <citation type="journal article" date="2020" name="Stud. Mycol.">
        <title>101 Dothideomycetes genomes: a test case for predicting lifestyles and emergence of pathogens.</title>
        <authorList>
            <person name="Haridas S."/>
            <person name="Albert R."/>
            <person name="Binder M."/>
            <person name="Bloem J."/>
            <person name="Labutti K."/>
            <person name="Salamov A."/>
            <person name="Andreopoulos B."/>
            <person name="Baker S."/>
            <person name="Barry K."/>
            <person name="Bills G."/>
            <person name="Bluhm B."/>
            <person name="Cannon C."/>
            <person name="Castanera R."/>
            <person name="Culley D."/>
            <person name="Daum C."/>
            <person name="Ezra D."/>
            <person name="Gonzalez J."/>
            <person name="Henrissat B."/>
            <person name="Kuo A."/>
            <person name="Liang C."/>
            <person name="Lipzen A."/>
            <person name="Lutzoni F."/>
            <person name="Magnuson J."/>
            <person name="Mondo S."/>
            <person name="Nolan M."/>
            <person name="Ohm R."/>
            <person name="Pangilinan J."/>
            <person name="Park H.-J."/>
            <person name="Ramirez L."/>
            <person name="Alfaro M."/>
            <person name="Sun H."/>
            <person name="Tritt A."/>
            <person name="Yoshinaga Y."/>
            <person name="Zwiers L.-H."/>
            <person name="Turgeon B."/>
            <person name="Goodwin S."/>
            <person name="Spatafora J."/>
            <person name="Crous P."/>
            <person name="Grigoriev I."/>
        </authorList>
    </citation>
    <scope>NUCLEOTIDE SEQUENCE</scope>
    <source>
        <strain evidence="2">CBS 183.55</strain>
    </source>
</reference>
<evidence type="ECO:0000313" key="2">
    <source>
        <dbReference type="EMBL" id="KAF1923262.1"/>
    </source>
</evidence>
<proteinExistence type="predicted"/>
<organism evidence="2 3">
    <name type="scientific">Didymella exigua CBS 183.55</name>
    <dbReference type="NCBI Taxonomy" id="1150837"/>
    <lineage>
        <taxon>Eukaryota</taxon>
        <taxon>Fungi</taxon>
        <taxon>Dikarya</taxon>
        <taxon>Ascomycota</taxon>
        <taxon>Pezizomycotina</taxon>
        <taxon>Dothideomycetes</taxon>
        <taxon>Pleosporomycetidae</taxon>
        <taxon>Pleosporales</taxon>
        <taxon>Pleosporineae</taxon>
        <taxon>Didymellaceae</taxon>
        <taxon>Didymella</taxon>
    </lineage>
</organism>
<sequence>MLRVENRRSTRSLSSADDATPADRHKYMSVYVFPEGKDGGALKRSGEASITQHTSSPFKSNNSSSASDHVLSHDGMSIHQGNHDTLTSTHQFSSYLPNHTRLRSIHSLPDSATRDTWATAFKAAKQKYHDAYVPQQRSTTKRRNESANRFAHQELLRGHCSVRLLSGLLHQSHRTQGGIGVAWVAAWDLPFPQWARCGVQCAVLLSATVISTQRIAAVL</sequence>
<dbReference type="Proteomes" id="UP000800082">
    <property type="component" value="Unassembled WGS sequence"/>
</dbReference>
<protein>
    <submittedName>
        <fullName evidence="2">Uncharacterized protein</fullName>
    </submittedName>
</protein>
<dbReference type="AlphaFoldDB" id="A0A6A5R6C1"/>
<name>A0A6A5R6C1_9PLEO</name>
<feature type="region of interest" description="Disordered" evidence="1">
    <location>
        <begin position="1"/>
        <end position="21"/>
    </location>
</feature>